<dbReference type="EMBL" id="JABXWD010000428">
    <property type="protein sequence ID" value="MBV6343054.1"/>
    <property type="molecule type" value="Genomic_DNA"/>
</dbReference>
<evidence type="ECO:0000313" key="1">
    <source>
        <dbReference type="EMBL" id="MBV6343054.1"/>
    </source>
</evidence>
<keyword evidence="2" id="KW-1185">Reference proteome</keyword>
<dbReference type="RefSeq" id="WP_218253660.1">
    <property type="nucleotide sequence ID" value="NZ_JABXWD010000428.1"/>
</dbReference>
<accession>A0ABS6S2I9</accession>
<gene>
    <name evidence="1" type="ORF">HWQ67_15850</name>
</gene>
<dbReference type="Proteomes" id="UP001196980">
    <property type="component" value="Unassembled WGS sequence"/>
</dbReference>
<organism evidence="1 2">
    <name type="scientific">Candidatus Magnetobacterium casense</name>
    <dbReference type="NCBI Taxonomy" id="1455061"/>
    <lineage>
        <taxon>Bacteria</taxon>
        <taxon>Pseudomonadati</taxon>
        <taxon>Nitrospirota</taxon>
        <taxon>Thermodesulfovibrionia</taxon>
        <taxon>Thermodesulfovibrionales</taxon>
        <taxon>Candidatus Magnetobacteriaceae</taxon>
        <taxon>Candidatus Magnetobacterium</taxon>
    </lineage>
</organism>
<sequence>MKDVFIVLWTEDMYHPTTRRCIEDLKATDLSMAELIIYDNGGNPTFVQADLYEDITDYCEGRPIILLRDTALVNDTRWLYKLLQSSSDAGAQVVGCVHQYKDAAVGYYGVEFNVEMDIINYTGIVNPTPNQYAYTCAVAGPMLLLMNPNAIHFDPDYNNSDHIYLDICMQQWLKGGAVAAALDVSATNLGDPLRQLQYVKTKWGEFIKNELPSKMNR</sequence>
<evidence type="ECO:0000313" key="2">
    <source>
        <dbReference type="Proteomes" id="UP001196980"/>
    </source>
</evidence>
<proteinExistence type="predicted"/>
<reference evidence="1 2" key="1">
    <citation type="journal article" date="2020" name="J Geophys Res Biogeosci">
        <title>Magnetotaxis as an Adaptation to Enable Bacterial Shuttling of Microbial Sulfur and Sulfur Cycling Across Aquatic Oxic#Anoxic Interfaces.</title>
        <authorList>
            <person name="Li J."/>
            <person name="Liu P."/>
            <person name="Wang J."/>
            <person name="Roberts A.P."/>
            <person name="Pan Y."/>
        </authorList>
    </citation>
    <scope>NUCLEOTIDE SEQUENCE [LARGE SCALE GENOMIC DNA]</scope>
    <source>
        <strain evidence="1 2">MYR-1_YQ</strain>
    </source>
</reference>
<comment type="caution">
    <text evidence="1">The sequence shown here is derived from an EMBL/GenBank/DDBJ whole genome shotgun (WGS) entry which is preliminary data.</text>
</comment>
<protein>
    <recommendedName>
        <fullName evidence="3">Glycosyltransferase</fullName>
    </recommendedName>
</protein>
<evidence type="ECO:0008006" key="3">
    <source>
        <dbReference type="Google" id="ProtNLM"/>
    </source>
</evidence>
<name>A0ABS6S2I9_9BACT</name>